<keyword evidence="1 4" id="KW-0808">Transferase</keyword>
<dbReference type="OrthoDB" id="9793138at2"/>
<keyword evidence="5" id="KW-1185">Reference proteome</keyword>
<evidence type="ECO:0000256" key="2">
    <source>
        <dbReference type="ARBA" id="ARBA00023315"/>
    </source>
</evidence>
<evidence type="ECO:0000259" key="3">
    <source>
        <dbReference type="PROSITE" id="PS51186"/>
    </source>
</evidence>
<evidence type="ECO:0000256" key="1">
    <source>
        <dbReference type="ARBA" id="ARBA00022679"/>
    </source>
</evidence>
<keyword evidence="2" id="KW-0012">Acyltransferase</keyword>
<gene>
    <name evidence="4" type="ORF">CVV65_10830</name>
</gene>
<dbReference type="InterPro" id="IPR000182">
    <property type="entry name" value="GNAT_dom"/>
</dbReference>
<dbReference type="PANTHER" id="PTHR43626:SF4">
    <property type="entry name" value="GCN5-RELATED N-ACETYLTRANSFERASE 2, CHLOROPLASTIC"/>
    <property type="match status" value="1"/>
</dbReference>
<evidence type="ECO:0000313" key="4">
    <source>
        <dbReference type="EMBL" id="ATY85354.1"/>
    </source>
</evidence>
<dbReference type="GO" id="GO:0005737">
    <property type="term" value="C:cytoplasm"/>
    <property type="evidence" value="ECO:0007669"/>
    <property type="project" value="TreeGrafter"/>
</dbReference>
<dbReference type="NCBIfam" id="NF005840">
    <property type="entry name" value="PRK07757.1"/>
    <property type="match status" value="1"/>
</dbReference>
<dbReference type="GO" id="GO:0008080">
    <property type="term" value="F:N-acetyltransferase activity"/>
    <property type="evidence" value="ECO:0007669"/>
    <property type="project" value="InterPro"/>
</dbReference>
<proteinExistence type="predicted"/>
<accession>A0A2K8N7P3</accession>
<dbReference type="InterPro" id="IPR045039">
    <property type="entry name" value="NSI-like"/>
</dbReference>
<name>A0A2K8N7P3_9BACL</name>
<dbReference type="PANTHER" id="PTHR43626">
    <property type="entry name" value="ACYL-COA N-ACYLTRANSFERASE"/>
    <property type="match status" value="1"/>
</dbReference>
<reference evidence="5" key="1">
    <citation type="submission" date="2017-11" db="EMBL/GenBank/DDBJ databases">
        <title>Complete Genome Sequence of Kyrpidia sp. Strain EA-1, a thermophilic, hydrogen-oxidizing Bacterium, isolated from the Azores.</title>
        <authorList>
            <person name="Reiner J.E."/>
            <person name="Lapp C.J."/>
            <person name="Bunk B."/>
            <person name="Gescher J."/>
        </authorList>
    </citation>
    <scope>NUCLEOTIDE SEQUENCE [LARGE SCALE GENOMIC DNA]</scope>
    <source>
        <strain evidence="5">EA-1</strain>
    </source>
</reference>
<dbReference type="AlphaFoldDB" id="A0A2K8N7P3"/>
<organism evidence="4 5">
    <name type="scientific">Kyrpidia spormannii</name>
    <dbReference type="NCBI Taxonomy" id="2055160"/>
    <lineage>
        <taxon>Bacteria</taxon>
        <taxon>Bacillati</taxon>
        <taxon>Bacillota</taxon>
        <taxon>Bacilli</taxon>
        <taxon>Bacillales</taxon>
        <taxon>Alicyclobacillaceae</taxon>
        <taxon>Kyrpidia</taxon>
    </lineage>
</organism>
<evidence type="ECO:0000313" key="5">
    <source>
        <dbReference type="Proteomes" id="UP000231932"/>
    </source>
</evidence>
<feature type="domain" description="N-acetyltransferase" evidence="3">
    <location>
        <begin position="1"/>
        <end position="135"/>
    </location>
</feature>
<dbReference type="Proteomes" id="UP000231932">
    <property type="component" value="Chromosome"/>
</dbReference>
<dbReference type="Pfam" id="PF00583">
    <property type="entry name" value="Acetyltransf_1"/>
    <property type="match status" value="1"/>
</dbReference>
<sequence>MELRKAVVEDVDAMYVLIDYYAQQGLLLPRSRLSLYESLQCFSVAVEGERLLGVAGLHILWADLAEIRSLAVAPDARGQGIGGLLVDRLSEEARHLGIPQVLALTYQRRFFEKCGFYPVEKQTLPHKVWKDCVTCSKFATCDEAAYLRVVTPDVSPRLRVSPAIQVTQP</sequence>
<dbReference type="SUPFAM" id="SSF55729">
    <property type="entry name" value="Acyl-CoA N-acyltransferases (Nat)"/>
    <property type="match status" value="1"/>
</dbReference>
<protein>
    <submittedName>
        <fullName evidence="4">GNAT family N-acetyltransferase</fullName>
    </submittedName>
</protein>
<dbReference type="RefSeq" id="WP_100668135.1">
    <property type="nucleotide sequence ID" value="NZ_CP024955.1"/>
</dbReference>
<dbReference type="Gene3D" id="3.40.630.30">
    <property type="match status" value="1"/>
</dbReference>
<dbReference type="KEGG" id="kyr:CVV65_10830"/>
<dbReference type="InterPro" id="IPR016181">
    <property type="entry name" value="Acyl_CoA_acyltransferase"/>
</dbReference>
<dbReference type="PROSITE" id="PS51186">
    <property type="entry name" value="GNAT"/>
    <property type="match status" value="1"/>
</dbReference>
<dbReference type="EMBL" id="CP024955">
    <property type="protein sequence ID" value="ATY85354.1"/>
    <property type="molecule type" value="Genomic_DNA"/>
</dbReference>
<dbReference type="CDD" id="cd04301">
    <property type="entry name" value="NAT_SF"/>
    <property type="match status" value="1"/>
</dbReference>